<name>A0A9P5PD65_9AGAR</name>
<feature type="compositionally biased region" description="Pro residues" evidence="1">
    <location>
        <begin position="78"/>
        <end position="88"/>
    </location>
</feature>
<feature type="compositionally biased region" description="Polar residues" evidence="1">
    <location>
        <begin position="117"/>
        <end position="133"/>
    </location>
</feature>
<organism evidence="2 3">
    <name type="scientific">Rhodocollybia butyracea</name>
    <dbReference type="NCBI Taxonomy" id="206335"/>
    <lineage>
        <taxon>Eukaryota</taxon>
        <taxon>Fungi</taxon>
        <taxon>Dikarya</taxon>
        <taxon>Basidiomycota</taxon>
        <taxon>Agaricomycotina</taxon>
        <taxon>Agaricomycetes</taxon>
        <taxon>Agaricomycetidae</taxon>
        <taxon>Agaricales</taxon>
        <taxon>Marasmiineae</taxon>
        <taxon>Omphalotaceae</taxon>
        <taxon>Rhodocollybia</taxon>
    </lineage>
</organism>
<dbReference type="Proteomes" id="UP000772434">
    <property type="component" value="Unassembled WGS sequence"/>
</dbReference>
<feature type="compositionally biased region" description="Low complexity" evidence="1">
    <location>
        <begin position="1"/>
        <end position="26"/>
    </location>
</feature>
<sequence length="250" mass="26097">MTKSSNPLPSGPSSAALPSTPAPQSAKSFDSISPPEYSAYSPRRSDEQSQSPGASSHPPGTQGNPSSLPPRYTDSPIVPVPPPPPPGSASPAINRPPAANTVNPSFSTRPLAVVSRSAPSRGSNEPPSTLANGTSPPPSTVPAPPPSARVPGLYNNIVASALRPLPTPTPNQPVSPPPHLPPMISLPSSAYSNPNGALQSNHRPDHERASSYDDYPGNFYHPSSAIVARLTQQVQRPKYSRQSLVHPRLL</sequence>
<feature type="compositionally biased region" description="Basic and acidic residues" evidence="1">
    <location>
        <begin position="202"/>
        <end position="211"/>
    </location>
</feature>
<feature type="compositionally biased region" description="Polar residues" evidence="1">
    <location>
        <begin position="190"/>
        <end position="201"/>
    </location>
</feature>
<reference evidence="2" key="1">
    <citation type="submission" date="2020-11" db="EMBL/GenBank/DDBJ databases">
        <authorList>
            <consortium name="DOE Joint Genome Institute"/>
            <person name="Ahrendt S."/>
            <person name="Riley R."/>
            <person name="Andreopoulos W."/>
            <person name="Labutti K."/>
            <person name="Pangilinan J."/>
            <person name="Ruiz-Duenas F.J."/>
            <person name="Barrasa J.M."/>
            <person name="Sanchez-Garcia M."/>
            <person name="Camarero S."/>
            <person name="Miyauchi S."/>
            <person name="Serrano A."/>
            <person name="Linde D."/>
            <person name="Babiker R."/>
            <person name="Drula E."/>
            <person name="Ayuso-Fernandez I."/>
            <person name="Pacheco R."/>
            <person name="Padilla G."/>
            <person name="Ferreira P."/>
            <person name="Barriuso J."/>
            <person name="Kellner H."/>
            <person name="Castanera R."/>
            <person name="Alfaro M."/>
            <person name="Ramirez L."/>
            <person name="Pisabarro A.G."/>
            <person name="Kuo A."/>
            <person name="Tritt A."/>
            <person name="Lipzen A."/>
            <person name="He G."/>
            <person name="Yan M."/>
            <person name="Ng V."/>
            <person name="Cullen D."/>
            <person name="Martin F."/>
            <person name="Rosso M.-N."/>
            <person name="Henrissat B."/>
            <person name="Hibbett D."/>
            <person name="Martinez A.T."/>
            <person name="Grigoriev I.V."/>
        </authorList>
    </citation>
    <scope>NUCLEOTIDE SEQUENCE</scope>
    <source>
        <strain evidence="2">AH 40177</strain>
    </source>
</reference>
<evidence type="ECO:0000313" key="3">
    <source>
        <dbReference type="Proteomes" id="UP000772434"/>
    </source>
</evidence>
<dbReference type="AlphaFoldDB" id="A0A9P5PD65"/>
<feature type="region of interest" description="Disordered" evidence="1">
    <location>
        <begin position="1"/>
        <end position="217"/>
    </location>
</feature>
<feature type="compositionally biased region" description="Pro residues" evidence="1">
    <location>
        <begin position="165"/>
        <end position="181"/>
    </location>
</feature>
<keyword evidence="3" id="KW-1185">Reference proteome</keyword>
<comment type="caution">
    <text evidence="2">The sequence shown here is derived from an EMBL/GenBank/DDBJ whole genome shotgun (WGS) entry which is preliminary data.</text>
</comment>
<accession>A0A9P5PD65</accession>
<proteinExistence type="predicted"/>
<evidence type="ECO:0000256" key="1">
    <source>
        <dbReference type="SAM" id="MobiDB-lite"/>
    </source>
</evidence>
<feature type="compositionally biased region" description="Polar residues" evidence="1">
    <location>
        <begin position="48"/>
        <end position="66"/>
    </location>
</feature>
<evidence type="ECO:0000313" key="2">
    <source>
        <dbReference type="EMBL" id="KAF9063464.1"/>
    </source>
</evidence>
<dbReference type="EMBL" id="JADNRY010000146">
    <property type="protein sequence ID" value="KAF9063464.1"/>
    <property type="molecule type" value="Genomic_DNA"/>
</dbReference>
<gene>
    <name evidence="2" type="ORF">BDP27DRAFT_1426887</name>
</gene>
<feature type="compositionally biased region" description="Pro residues" evidence="1">
    <location>
        <begin position="135"/>
        <end position="148"/>
    </location>
</feature>
<protein>
    <submittedName>
        <fullName evidence="2">Uncharacterized protein</fullName>
    </submittedName>
</protein>